<evidence type="ECO:0000313" key="2">
    <source>
        <dbReference type="EMBL" id="PIP68927.1"/>
    </source>
</evidence>
<dbReference type="GO" id="GO:0016747">
    <property type="term" value="F:acyltransferase activity, transferring groups other than amino-acyl groups"/>
    <property type="evidence" value="ECO:0007669"/>
    <property type="project" value="InterPro"/>
</dbReference>
<dbReference type="AlphaFoldDB" id="A0A2H0CG87"/>
<dbReference type="Pfam" id="PF00583">
    <property type="entry name" value="Acetyltransf_1"/>
    <property type="match status" value="1"/>
</dbReference>
<dbReference type="SUPFAM" id="SSF55729">
    <property type="entry name" value="Acyl-CoA N-acyltransferases (Nat)"/>
    <property type="match status" value="1"/>
</dbReference>
<reference evidence="2 3" key="1">
    <citation type="submission" date="2017-09" db="EMBL/GenBank/DDBJ databases">
        <title>Depth-based differentiation of microbial function through sediment-hosted aquifers and enrichment of novel symbionts in the deep terrestrial subsurface.</title>
        <authorList>
            <person name="Probst A.J."/>
            <person name="Ladd B."/>
            <person name="Jarett J.K."/>
            <person name="Geller-Mcgrath D.E."/>
            <person name="Sieber C.M."/>
            <person name="Emerson J.B."/>
            <person name="Anantharaman K."/>
            <person name="Thomas B.C."/>
            <person name="Malmstrom R."/>
            <person name="Stieglmeier M."/>
            <person name="Klingl A."/>
            <person name="Woyke T."/>
            <person name="Ryan C.M."/>
            <person name="Banfield J.F."/>
        </authorList>
    </citation>
    <scope>NUCLEOTIDE SEQUENCE [LARGE SCALE GENOMIC DNA]</scope>
    <source>
        <strain evidence="2">CG22_combo_CG10-13_8_21_14_all_32_8</strain>
    </source>
</reference>
<evidence type="ECO:0000259" key="1">
    <source>
        <dbReference type="PROSITE" id="PS51186"/>
    </source>
</evidence>
<feature type="domain" description="N-acetyltransferase" evidence="1">
    <location>
        <begin position="1"/>
        <end position="152"/>
    </location>
</feature>
<name>A0A2H0CG87_9BACT</name>
<dbReference type="InterPro" id="IPR000182">
    <property type="entry name" value="GNAT_dom"/>
</dbReference>
<accession>A0A2H0CG87</accession>
<protein>
    <recommendedName>
        <fullName evidence="1">N-acetyltransferase domain-containing protein</fullName>
    </recommendedName>
</protein>
<dbReference type="PROSITE" id="PS51186">
    <property type="entry name" value="GNAT"/>
    <property type="match status" value="1"/>
</dbReference>
<dbReference type="Gene3D" id="3.40.630.30">
    <property type="match status" value="1"/>
</dbReference>
<sequence length="234" mass="26803">MDEERKIPFWGNVSLEDNFPSILDSLPDEAKQYISEKDNNEKYVVAREGQEVVGFAVLQFPTDKNDSVHFGYRYVFPNHRRRGIGKKIRDKTYELCYENGYFQVESGINNIIKILQNGDVKKNLDEKSDGGWKSYFSMTDSNAKIPITHRVKFITIDSRGNLSIAVETQVNSKENLLFPKSPEEFIDFLKHSGTLPDNIDTTELAQVGIGKEFAVFKSGKEKSFAEFLSMLHTR</sequence>
<dbReference type="EMBL" id="PCTI01000034">
    <property type="protein sequence ID" value="PIP68927.1"/>
    <property type="molecule type" value="Genomic_DNA"/>
</dbReference>
<organism evidence="2 3">
    <name type="scientific">Candidatus Nomurabacteria bacterium CG22_combo_CG10-13_8_21_14_all_32_8</name>
    <dbReference type="NCBI Taxonomy" id="1974732"/>
    <lineage>
        <taxon>Bacteria</taxon>
        <taxon>Candidatus Nomuraibacteriota</taxon>
    </lineage>
</organism>
<dbReference type="Proteomes" id="UP000229176">
    <property type="component" value="Unassembled WGS sequence"/>
</dbReference>
<proteinExistence type="predicted"/>
<evidence type="ECO:0000313" key="3">
    <source>
        <dbReference type="Proteomes" id="UP000229176"/>
    </source>
</evidence>
<comment type="caution">
    <text evidence="2">The sequence shown here is derived from an EMBL/GenBank/DDBJ whole genome shotgun (WGS) entry which is preliminary data.</text>
</comment>
<gene>
    <name evidence="2" type="ORF">COW91_02155</name>
</gene>
<dbReference type="CDD" id="cd04301">
    <property type="entry name" value="NAT_SF"/>
    <property type="match status" value="1"/>
</dbReference>
<dbReference type="InterPro" id="IPR016181">
    <property type="entry name" value="Acyl_CoA_acyltransferase"/>
</dbReference>